<dbReference type="OrthoDB" id="10004862at2759"/>
<dbReference type="VEuPathDB" id="FungiDB:Z518_03509"/>
<dbReference type="Proteomes" id="UP000053617">
    <property type="component" value="Unassembled WGS sequence"/>
</dbReference>
<protein>
    <submittedName>
        <fullName evidence="2">Rhinocladiella mackenziei CBS 650.93 unplaced genomic scaffold supercont1.2, whole genome shotgun sequence</fullName>
    </submittedName>
</protein>
<proteinExistence type="predicted"/>
<dbReference type="Pfam" id="PF14027">
    <property type="entry name" value="Questin_oxidase"/>
    <property type="match status" value="1"/>
</dbReference>
<evidence type="ECO:0000313" key="2">
    <source>
        <dbReference type="EMBL" id="KIX08852.1"/>
    </source>
</evidence>
<evidence type="ECO:0000256" key="1">
    <source>
        <dbReference type="ARBA" id="ARBA00023002"/>
    </source>
</evidence>
<dbReference type="PANTHER" id="PTHR35870:SF1">
    <property type="entry name" value="PROTEIN, PUTATIVE (AFU_ORTHOLOGUE AFUA_5G03330)-RELATED"/>
    <property type="match status" value="1"/>
</dbReference>
<reference evidence="2 3" key="1">
    <citation type="submission" date="2015-01" db="EMBL/GenBank/DDBJ databases">
        <title>The Genome Sequence of Rhinocladiella mackenzie CBS 650.93.</title>
        <authorList>
            <consortium name="The Broad Institute Genomics Platform"/>
            <person name="Cuomo C."/>
            <person name="de Hoog S."/>
            <person name="Gorbushina A."/>
            <person name="Stielow B."/>
            <person name="Teixiera M."/>
            <person name="Abouelleil A."/>
            <person name="Chapman S.B."/>
            <person name="Priest M."/>
            <person name="Young S.K."/>
            <person name="Wortman J."/>
            <person name="Nusbaum C."/>
            <person name="Birren B."/>
        </authorList>
    </citation>
    <scope>NUCLEOTIDE SEQUENCE [LARGE SCALE GENOMIC DNA]</scope>
    <source>
        <strain evidence="2 3">CBS 650.93</strain>
    </source>
</reference>
<dbReference type="AlphaFoldDB" id="A0A0D2G2S7"/>
<dbReference type="HOGENOM" id="CLU_1175975_0_0_1"/>
<accession>A0A0D2G2S7</accession>
<keyword evidence="1" id="KW-0560">Oxidoreductase</keyword>
<name>A0A0D2G2S7_9EURO</name>
<sequence>MNEQAGPPLRMKLSANETPGFIRFQKRMHNHILHHLLVIYALGASPEQLESAYRRNADYQRPRRDRSSLTLNLADPEQFRQHLEKPEYYEDYLEFFKGEVTTKGIEKTLKEYVFAGTERADDMLARMYGGLLHPIIHLGYGLEFQQTLIVAEALASAAIHDTFMAGICIPAEKAARERASTSQVTMMSLVHHLQSEPTILASISEEETHNKLATDLFPRAGKLLIDIVSEYTVKPD</sequence>
<keyword evidence="3" id="KW-1185">Reference proteome</keyword>
<dbReference type="InterPro" id="IPR025337">
    <property type="entry name" value="Questin_oxidase-like"/>
</dbReference>
<dbReference type="EMBL" id="KN847476">
    <property type="protein sequence ID" value="KIX08852.1"/>
    <property type="molecule type" value="Genomic_DNA"/>
</dbReference>
<organism evidence="2 3">
    <name type="scientific">Rhinocladiella mackenziei CBS 650.93</name>
    <dbReference type="NCBI Taxonomy" id="1442369"/>
    <lineage>
        <taxon>Eukaryota</taxon>
        <taxon>Fungi</taxon>
        <taxon>Dikarya</taxon>
        <taxon>Ascomycota</taxon>
        <taxon>Pezizomycotina</taxon>
        <taxon>Eurotiomycetes</taxon>
        <taxon>Chaetothyriomycetidae</taxon>
        <taxon>Chaetothyriales</taxon>
        <taxon>Herpotrichiellaceae</taxon>
        <taxon>Rhinocladiella</taxon>
    </lineage>
</organism>
<dbReference type="GO" id="GO:0016491">
    <property type="term" value="F:oxidoreductase activity"/>
    <property type="evidence" value="ECO:0007669"/>
    <property type="project" value="UniProtKB-KW"/>
</dbReference>
<evidence type="ECO:0000313" key="3">
    <source>
        <dbReference type="Proteomes" id="UP000053617"/>
    </source>
</evidence>
<dbReference type="RefSeq" id="XP_013275988.1">
    <property type="nucleotide sequence ID" value="XM_013420534.1"/>
</dbReference>
<dbReference type="PANTHER" id="PTHR35870">
    <property type="entry name" value="PROTEIN, PUTATIVE (AFU_ORTHOLOGUE AFUA_5G03330)-RELATED"/>
    <property type="match status" value="1"/>
</dbReference>
<dbReference type="GeneID" id="25291580"/>
<gene>
    <name evidence="2" type="ORF">Z518_03509</name>
</gene>